<dbReference type="EMBL" id="MN739475">
    <property type="protein sequence ID" value="QHT06774.1"/>
    <property type="molecule type" value="Genomic_DNA"/>
</dbReference>
<evidence type="ECO:0000313" key="1">
    <source>
        <dbReference type="EMBL" id="QHT06774.1"/>
    </source>
</evidence>
<organism evidence="1">
    <name type="scientific">viral metagenome</name>
    <dbReference type="NCBI Taxonomy" id="1070528"/>
    <lineage>
        <taxon>unclassified sequences</taxon>
        <taxon>metagenomes</taxon>
        <taxon>organismal metagenomes</taxon>
    </lineage>
</organism>
<reference evidence="1" key="1">
    <citation type="journal article" date="2020" name="Nature">
        <title>Giant virus diversity and host interactions through global metagenomics.</title>
        <authorList>
            <person name="Schulz F."/>
            <person name="Roux S."/>
            <person name="Paez-Espino D."/>
            <person name="Jungbluth S."/>
            <person name="Walsh D.A."/>
            <person name="Denef V.J."/>
            <person name="McMahon K.D."/>
            <person name="Konstantinidis K.T."/>
            <person name="Eloe-Fadrosh E.A."/>
            <person name="Kyrpides N.C."/>
            <person name="Woyke T."/>
        </authorList>
    </citation>
    <scope>NUCLEOTIDE SEQUENCE</scope>
    <source>
        <strain evidence="1">GVMAG-M-3300021473-15</strain>
    </source>
</reference>
<dbReference type="Pfam" id="PF19114">
    <property type="entry name" value="EsV_1_7_cys"/>
    <property type="match status" value="4"/>
</dbReference>
<accession>A0A6C0CSV1</accession>
<dbReference type="AlphaFoldDB" id="A0A6C0CSV1"/>
<proteinExistence type="predicted"/>
<protein>
    <submittedName>
        <fullName evidence="1">Uncharacterized protein</fullName>
    </submittedName>
</protein>
<name>A0A6C0CSV1_9ZZZZ</name>
<dbReference type="InterPro" id="IPR043822">
    <property type="entry name" value="EsV_1_7_cys"/>
</dbReference>
<sequence>MPKTCKVVSCKRLAKWISSTNNKLYICDLLDEEHISFKSDETFIKLVNSPCTVCKVKEATFGPVINGKVKRMYCKEHSMQKSDTVIQHKKDVKRKCEVEGCIVEPSYCNPGETRRRWCNKHKPVEYTRNDICQHVFDDQSTCKIQACYNFPTLSTALYCNNHKLDHMINIHDKNRGCNIPECVVTRATFGFRGDEKPTRCANHKNEGMEDIINKKCTSCGLFIAIKANDFTCSYCSPTHPRQRRTKEQTLKTFLETHFSSYNFTYNQSFKADSLCMLARYRPDFSLDLSSHFIIIECDEDCHRQYDIICERKRMYEISVGLGLPCVFIRYNPDGQFVLNNKLQNAHHGTRQRHLFSSIQHYLSTITTDNVQDYFSQSMIHVHYVCYDNQNDLYDRACYLTIDDNVNIHEINK</sequence>
<dbReference type="SMART" id="SM01425">
    <property type="entry name" value="EsV_1_7"/>
    <property type="match status" value="4"/>
</dbReference>